<dbReference type="EMBL" id="BOOY01000018">
    <property type="protein sequence ID" value="GIJ03107.1"/>
    <property type="molecule type" value="Genomic_DNA"/>
</dbReference>
<name>A0A8J3Y898_9ACTN</name>
<evidence type="ECO:0000313" key="1">
    <source>
        <dbReference type="EMBL" id="GIJ03107.1"/>
    </source>
</evidence>
<gene>
    <name evidence="1" type="ORF">Sya03_24590</name>
</gene>
<dbReference type="Proteomes" id="UP000652013">
    <property type="component" value="Unassembled WGS sequence"/>
</dbReference>
<keyword evidence="2" id="KW-1185">Reference proteome</keyword>
<sequence>MGRHRRDIRLQVDVGEPGYAVSAHFGFGESVSLMPLPGHCGFRTLVDVTTTDSGREPSMTRQTSTSRQHRVLCGAAVLPVAGRSAGHYGEWSYLGRWRD</sequence>
<reference evidence="1" key="1">
    <citation type="submission" date="2021-01" db="EMBL/GenBank/DDBJ databases">
        <title>Whole genome shotgun sequence of Spirilliplanes yamanashiensis NBRC 15828.</title>
        <authorList>
            <person name="Komaki H."/>
            <person name="Tamura T."/>
        </authorList>
    </citation>
    <scope>NUCLEOTIDE SEQUENCE</scope>
    <source>
        <strain evidence="1">NBRC 15828</strain>
    </source>
</reference>
<protein>
    <submittedName>
        <fullName evidence="1">Uncharacterized protein</fullName>
    </submittedName>
</protein>
<evidence type="ECO:0000313" key="2">
    <source>
        <dbReference type="Proteomes" id="UP000652013"/>
    </source>
</evidence>
<dbReference type="AlphaFoldDB" id="A0A8J3Y898"/>
<comment type="caution">
    <text evidence="1">The sequence shown here is derived from an EMBL/GenBank/DDBJ whole genome shotgun (WGS) entry which is preliminary data.</text>
</comment>
<organism evidence="1 2">
    <name type="scientific">Spirilliplanes yamanashiensis</name>
    <dbReference type="NCBI Taxonomy" id="42233"/>
    <lineage>
        <taxon>Bacteria</taxon>
        <taxon>Bacillati</taxon>
        <taxon>Actinomycetota</taxon>
        <taxon>Actinomycetes</taxon>
        <taxon>Micromonosporales</taxon>
        <taxon>Micromonosporaceae</taxon>
        <taxon>Spirilliplanes</taxon>
    </lineage>
</organism>
<accession>A0A8J3Y898</accession>
<proteinExistence type="predicted"/>